<feature type="region of interest" description="Disordered" evidence="1">
    <location>
        <begin position="155"/>
        <end position="185"/>
    </location>
</feature>
<proteinExistence type="predicted"/>
<gene>
    <name evidence="3" type="ORF">Tco_0910355</name>
</gene>
<dbReference type="SUPFAM" id="SSF53098">
    <property type="entry name" value="Ribonuclease H-like"/>
    <property type="match status" value="1"/>
</dbReference>
<evidence type="ECO:0000256" key="1">
    <source>
        <dbReference type="SAM" id="MobiDB-lite"/>
    </source>
</evidence>
<name>A0ABQ5CSS4_9ASTR</name>
<dbReference type="Gene3D" id="3.30.420.10">
    <property type="entry name" value="Ribonuclease H-like superfamily/Ribonuclease H"/>
    <property type="match status" value="1"/>
</dbReference>
<reference evidence="3" key="1">
    <citation type="journal article" date="2022" name="Int. J. Mol. Sci.">
        <title>Draft Genome of Tanacetum Coccineum: Genomic Comparison of Closely Related Tanacetum-Family Plants.</title>
        <authorList>
            <person name="Yamashiro T."/>
            <person name="Shiraishi A."/>
            <person name="Nakayama K."/>
            <person name="Satake H."/>
        </authorList>
    </citation>
    <scope>NUCLEOTIDE SEQUENCE</scope>
</reference>
<keyword evidence="4" id="KW-1185">Reference proteome</keyword>
<dbReference type="PANTHER" id="PTHR46148:SF59">
    <property type="entry name" value="NUCLEOTIDYLTRANSFERASE, RIBONUCLEASE H"/>
    <property type="match status" value="1"/>
</dbReference>
<reference evidence="3" key="2">
    <citation type="submission" date="2022-01" db="EMBL/GenBank/DDBJ databases">
        <authorList>
            <person name="Yamashiro T."/>
            <person name="Shiraishi A."/>
            <person name="Satake H."/>
            <person name="Nakayama K."/>
        </authorList>
    </citation>
    <scope>NUCLEOTIDE SEQUENCE</scope>
</reference>
<dbReference type="PROSITE" id="PS50994">
    <property type="entry name" value="INTEGRASE"/>
    <property type="match status" value="1"/>
</dbReference>
<feature type="domain" description="Integrase catalytic" evidence="2">
    <location>
        <begin position="318"/>
        <end position="368"/>
    </location>
</feature>
<comment type="caution">
    <text evidence="3">The sequence shown here is derived from an EMBL/GenBank/DDBJ whole genome shotgun (WGS) entry which is preliminary data.</text>
</comment>
<dbReference type="InterPro" id="IPR001584">
    <property type="entry name" value="Integrase_cat-core"/>
</dbReference>
<organism evidence="3 4">
    <name type="scientific">Tanacetum coccineum</name>
    <dbReference type="NCBI Taxonomy" id="301880"/>
    <lineage>
        <taxon>Eukaryota</taxon>
        <taxon>Viridiplantae</taxon>
        <taxon>Streptophyta</taxon>
        <taxon>Embryophyta</taxon>
        <taxon>Tracheophyta</taxon>
        <taxon>Spermatophyta</taxon>
        <taxon>Magnoliopsida</taxon>
        <taxon>eudicotyledons</taxon>
        <taxon>Gunneridae</taxon>
        <taxon>Pentapetalae</taxon>
        <taxon>asterids</taxon>
        <taxon>campanulids</taxon>
        <taxon>Asterales</taxon>
        <taxon>Asteraceae</taxon>
        <taxon>Asteroideae</taxon>
        <taxon>Anthemideae</taxon>
        <taxon>Anthemidinae</taxon>
        <taxon>Tanacetum</taxon>
    </lineage>
</organism>
<protein>
    <submittedName>
        <fullName evidence="3">Retrovirus-related pol polyprotein from transposon TNT 1-94</fullName>
    </submittedName>
</protein>
<feature type="compositionally biased region" description="Basic residues" evidence="1">
    <location>
        <begin position="155"/>
        <end position="167"/>
    </location>
</feature>
<feature type="region of interest" description="Disordered" evidence="1">
    <location>
        <begin position="111"/>
        <end position="143"/>
    </location>
</feature>
<evidence type="ECO:0000259" key="2">
    <source>
        <dbReference type="PROSITE" id="PS50994"/>
    </source>
</evidence>
<accession>A0ABQ5CSS4</accession>
<dbReference type="InterPro" id="IPR036397">
    <property type="entry name" value="RNaseH_sf"/>
</dbReference>
<evidence type="ECO:0000313" key="4">
    <source>
        <dbReference type="Proteomes" id="UP001151760"/>
    </source>
</evidence>
<dbReference type="InterPro" id="IPR056924">
    <property type="entry name" value="SH3_Tf2-1"/>
</dbReference>
<dbReference type="PANTHER" id="PTHR46148">
    <property type="entry name" value="CHROMO DOMAIN-CONTAINING PROTEIN"/>
    <property type="match status" value="1"/>
</dbReference>
<dbReference type="InterPro" id="IPR012337">
    <property type="entry name" value="RNaseH-like_sf"/>
</dbReference>
<evidence type="ECO:0000313" key="3">
    <source>
        <dbReference type="EMBL" id="GJT30080.1"/>
    </source>
</evidence>
<feature type="region of interest" description="Disordered" evidence="1">
    <location>
        <begin position="637"/>
        <end position="660"/>
    </location>
</feature>
<sequence length="802" mass="90055">MLNIRIRPLEFEVGDKVMLKVAPWKGVMRFGKRGKLNPCYIRPFQIIESIGPVAYRLELPQELSRVHNVFHVCNLKKCLSDDTLIIPLEEIQLDDKLNFVEEPVEIMGCEGDDGEGLYVRGRTNRRDSRQSNGKSRPKSQSGRLKCYISQSKDHLKRNCPKNNRKKSTGYVKKDEQPSSSGSTYDDSEVMMVMSVQALLDWIMDSGCSYHMTPRYNPELKRNLISLETLKKEGFTVKLQSGKVKVINGSRVVLSGIRMDNCVYSLDGHAMAGELNASVEEKDSLARVWVYILRFKHEAFGKFKEWKHLVENQTGRTIKKLRTDNGLEFCNREFEQLCIESGIARHLTVVGTPQQNEVAERMNRTLMDKDGSILFGLPGSPQQKFLVLRFFDVKEQQGIDRLNIEKLDGNIVQKHGGSKQVGFKQLGPGVETGVHGVHDEKRVWFEVELQGAQGDREAEVFQVSNDDTAVAQRRLEDKQPEEKTNTDYLSGLSKILWAEDTTISTYLVNRNMGFNESGEYKKTFIGSGVGTGSIQVLQGDEFEVEPQDGHTFEVEPHGNVDHVVGSQEVQTQDLIYYHPALACEVISKWKARLKDDMDARSDVYVLSNGCKKCSDDSDGYYWESTPDVGPRISYNRYQSQVGPSGGMDGVPSVRPPVRGRKGRRYEKGGIVAIVEGEAHGALGLRGGLLGVQTQSHIGRRYEKGGIVAIVEGEAHGALGLRGGLLGVQTQSHIGKIIISKLTYKLGGLLLLSPIGFRMEPQLGLYVRLGEMLGLRFPTHYSRFSKLSLISRNTDHKVVFKYLF</sequence>
<dbReference type="Pfam" id="PF24626">
    <property type="entry name" value="SH3_Tf2-1"/>
    <property type="match status" value="1"/>
</dbReference>
<dbReference type="EMBL" id="BQNB010014594">
    <property type="protein sequence ID" value="GJT30080.1"/>
    <property type="molecule type" value="Genomic_DNA"/>
</dbReference>
<dbReference type="Proteomes" id="UP001151760">
    <property type="component" value="Unassembled WGS sequence"/>
</dbReference>
<feature type="compositionally biased region" description="Polar residues" evidence="1">
    <location>
        <begin position="130"/>
        <end position="142"/>
    </location>
</feature>